<evidence type="ECO:0000256" key="1">
    <source>
        <dbReference type="SAM" id="Phobius"/>
    </source>
</evidence>
<dbReference type="EMBL" id="DTEN01000019">
    <property type="protein sequence ID" value="HGI74143.1"/>
    <property type="molecule type" value="Genomic_DNA"/>
</dbReference>
<dbReference type="InterPro" id="IPR045175">
    <property type="entry name" value="M28_fam"/>
</dbReference>
<accession>A0A7V3YK42</accession>
<keyword evidence="1" id="KW-0812">Transmembrane</keyword>
<evidence type="ECO:0000259" key="2">
    <source>
        <dbReference type="Pfam" id="PF04389"/>
    </source>
</evidence>
<name>A0A7V3YK42_9BACT</name>
<reference evidence="3" key="1">
    <citation type="journal article" date="2020" name="mSystems">
        <title>Genome- and Community-Level Interaction Insights into Carbon Utilization and Element Cycling Functions of Hydrothermarchaeota in Hydrothermal Sediment.</title>
        <authorList>
            <person name="Zhou Z."/>
            <person name="Liu Y."/>
            <person name="Xu W."/>
            <person name="Pan J."/>
            <person name="Luo Z.H."/>
            <person name="Li M."/>
        </authorList>
    </citation>
    <scope>NUCLEOTIDE SEQUENCE [LARGE SCALE GENOMIC DNA]</scope>
    <source>
        <strain evidence="3">SpSt-716</strain>
    </source>
</reference>
<protein>
    <submittedName>
        <fullName evidence="3">M28 family peptidase</fullName>
    </submittedName>
</protein>
<feature type="transmembrane region" description="Helical" evidence="1">
    <location>
        <begin position="175"/>
        <end position="195"/>
    </location>
</feature>
<dbReference type="AlphaFoldDB" id="A0A7V3YK42"/>
<organism evidence="3">
    <name type="scientific">Candidatus Caldatribacterium californiense</name>
    <dbReference type="NCBI Taxonomy" id="1454726"/>
    <lineage>
        <taxon>Bacteria</taxon>
        <taxon>Pseudomonadati</taxon>
        <taxon>Atribacterota</taxon>
        <taxon>Atribacteria</taxon>
        <taxon>Atribacterales</taxon>
        <taxon>Candidatus Caldatribacteriaceae</taxon>
        <taxon>Candidatus Caldatribacterium</taxon>
    </lineage>
</organism>
<dbReference type="GO" id="GO:0006508">
    <property type="term" value="P:proteolysis"/>
    <property type="evidence" value="ECO:0007669"/>
    <property type="project" value="InterPro"/>
</dbReference>
<dbReference type="InterPro" id="IPR007484">
    <property type="entry name" value="Peptidase_M28"/>
</dbReference>
<feature type="transmembrane region" description="Helical" evidence="1">
    <location>
        <begin position="149"/>
        <end position="169"/>
    </location>
</feature>
<dbReference type="Gene3D" id="3.40.630.10">
    <property type="entry name" value="Zn peptidases"/>
    <property type="match status" value="1"/>
</dbReference>
<sequence length="376" mass="41613">MSQESLLDHVLTKLQGFGPRPSASCREREFLLFVQETLNRLGLQTERESFRAPATYTWAYLVFWLGLAQAGLVLPRIPLLSAISSLVLLVLEYFELSTFPLVSRLFRFHTSGNVLGKNGEDPEVVFLAHADSATTSIFFHPRFATSPRVSLLLFIVASLAVAGVSGLAVFVPLKLWFWVTLPFVLYLLFLAFGHLHREVAMPPSPGANDNGSGVAVVLELSRILKEWGIPFWAVVTGAEESGNWGALHFIAKYGPKLRGKPIINLDNLGSGTLTLATQEGMWRIYEAAPSLVAEFQKLSLPFLAFRPYLGLSTDATPLLARGFTAVTIIALGEQGLPVNWHWHTDTVENLERDNLEKVVQLVLSWIACRRGSSAER</sequence>
<proteinExistence type="predicted"/>
<dbReference type="PANTHER" id="PTHR12147:SF26">
    <property type="entry name" value="PEPTIDASE M28 DOMAIN-CONTAINING PROTEIN"/>
    <property type="match status" value="1"/>
</dbReference>
<dbReference type="SUPFAM" id="SSF53187">
    <property type="entry name" value="Zn-dependent exopeptidases"/>
    <property type="match status" value="1"/>
</dbReference>
<gene>
    <name evidence="3" type="ORF">ENU96_00455</name>
</gene>
<comment type="caution">
    <text evidence="3">The sequence shown here is derived from an EMBL/GenBank/DDBJ whole genome shotgun (WGS) entry which is preliminary data.</text>
</comment>
<feature type="domain" description="Peptidase M28" evidence="2">
    <location>
        <begin position="202"/>
        <end position="365"/>
    </location>
</feature>
<keyword evidence="1" id="KW-0472">Membrane</keyword>
<dbReference type="GO" id="GO:0008235">
    <property type="term" value="F:metalloexopeptidase activity"/>
    <property type="evidence" value="ECO:0007669"/>
    <property type="project" value="InterPro"/>
</dbReference>
<keyword evidence="1" id="KW-1133">Transmembrane helix</keyword>
<evidence type="ECO:0000313" key="3">
    <source>
        <dbReference type="EMBL" id="HGI74143.1"/>
    </source>
</evidence>
<feature type="transmembrane region" description="Helical" evidence="1">
    <location>
        <begin position="80"/>
        <end position="102"/>
    </location>
</feature>
<dbReference type="Pfam" id="PF04389">
    <property type="entry name" value="Peptidase_M28"/>
    <property type="match status" value="1"/>
</dbReference>
<dbReference type="PANTHER" id="PTHR12147">
    <property type="entry name" value="METALLOPEPTIDASE M28 FAMILY MEMBER"/>
    <property type="match status" value="1"/>
</dbReference>